<organism evidence="2 3">
    <name type="scientific">Nonomuraea pusilla</name>
    <dbReference type="NCBI Taxonomy" id="46177"/>
    <lineage>
        <taxon>Bacteria</taxon>
        <taxon>Bacillati</taxon>
        <taxon>Actinomycetota</taxon>
        <taxon>Actinomycetes</taxon>
        <taxon>Streptosporangiales</taxon>
        <taxon>Streptosporangiaceae</taxon>
        <taxon>Nonomuraea</taxon>
    </lineage>
</organism>
<name>A0A1H8CLM5_9ACTN</name>
<evidence type="ECO:0000313" key="2">
    <source>
        <dbReference type="EMBL" id="SEM95876.1"/>
    </source>
</evidence>
<feature type="region of interest" description="Disordered" evidence="1">
    <location>
        <begin position="1"/>
        <end position="48"/>
    </location>
</feature>
<evidence type="ECO:0000313" key="3">
    <source>
        <dbReference type="Proteomes" id="UP000198953"/>
    </source>
</evidence>
<dbReference type="AlphaFoldDB" id="A0A1H8CLM5"/>
<dbReference type="EMBL" id="FOBF01000019">
    <property type="protein sequence ID" value="SEM95876.1"/>
    <property type="molecule type" value="Genomic_DNA"/>
</dbReference>
<dbReference type="Proteomes" id="UP000198953">
    <property type="component" value="Unassembled WGS sequence"/>
</dbReference>
<gene>
    <name evidence="2" type="ORF">SAMN05660976_06469</name>
</gene>
<feature type="compositionally biased region" description="Polar residues" evidence="1">
    <location>
        <begin position="33"/>
        <end position="48"/>
    </location>
</feature>
<protein>
    <submittedName>
        <fullName evidence="2">Uncharacterized protein</fullName>
    </submittedName>
</protein>
<accession>A0A1H8CLM5</accession>
<dbReference type="STRING" id="46177.SAMN05660976_06469"/>
<proteinExistence type="predicted"/>
<sequence>MPPGVANVQERGCPRASRPLKSAAPAAECRSARLSSPHRTADSVTSSLGQCRATAWRGVRAGTRRSPCDSASPRTTHVATAFHARHHEEPSR</sequence>
<reference evidence="2 3" key="1">
    <citation type="submission" date="2016-10" db="EMBL/GenBank/DDBJ databases">
        <authorList>
            <person name="de Groot N.N."/>
        </authorList>
    </citation>
    <scope>NUCLEOTIDE SEQUENCE [LARGE SCALE GENOMIC DNA]</scope>
    <source>
        <strain evidence="2 3">DSM 43357</strain>
    </source>
</reference>
<evidence type="ECO:0000256" key="1">
    <source>
        <dbReference type="SAM" id="MobiDB-lite"/>
    </source>
</evidence>
<keyword evidence="3" id="KW-1185">Reference proteome</keyword>